<evidence type="ECO:0000313" key="5">
    <source>
        <dbReference type="Proteomes" id="UP001295423"/>
    </source>
</evidence>
<dbReference type="EMBL" id="CAKOGP040001980">
    <property type="protein sequence ID" value="CAJ1959082.1"/>
    <property type="molecule type" value="Genomic_DNA"/>
</dbReference>
<feature type="compositionally biased region" description="Polar residues" evidence="1">
    <location>
        <begin position="884"/>
        <end position="895"/>
    </location>
</feature>
<evidence type="ECO:0000313" key="4">
    <source>
        <dbReference type="EMBL" id="CAJ1959082.1"/>
    </source>
</evidence>
<evidence type="ECO:0000256" key="2">
    <source>
        <dbReference type="SAM" id="SignalP"/>
    </source>
</evidence>
<dbReference type="SUPFAM" id="SSF51069">
    <property type="entry name" value="Carbonic anhydrase"/>
    <property type="match status" value="2"/>
</dbReference>
<dbReference type="InterPro" id="IPR036398">
    <property type="entry name" value="CA_dom_sf"/>
</dbReference>
<name>A0AAD2G0N6_9STRA</name>
<comment type="caution">
    <text evidence="4">The sequence shown here is derived from an EMBL/GenBank/DDBJ whole genome shotgun (WGS) entry which is preliminary data.</text>
</comment>
<organism evidence="4 5">
    <name type="scientific">Cylindrotheca closterium</name>
    <dbReference type="NCBI Taxonomy" id="2856"/>
    <lineage>
        <taxon>Eukaryota</taxon>
        <taxon>Sar</taxon>
        <taxon>Stramenopiles</taxon>
        <taxon>Ochrophyta</taxon>
        <taxon>Bacillariophyta</taxon>
        <taxon>Bacillariophyceae</taxon>
        <taxon>Bacillariophycidae</taxon>
        <taxon>Bacillariales</taxon>
        <taxon>Bacillariaceae</taxon>
        <taxon>Cylindrotheca</taxon>
    </lineage>
</organism>
<feature type="region of interest" description="Disordered" evidence="1">
    <location>
        <begin position="766"/>
        <end position="804"/>
    </location>
</feature>
<feature type="domain" description="Alpha-carbonic anhydrase" evidence="3">
    <location>
        <begin position="1102"/>
        <end position="1218"/>
    </location>
</feature>
<feature type="chain" id="PRO_5041911996" description="Alpha-carbonic anhydrase domain-containing protein" evidence="2">
    <location>
        <begin position="26"/>
        <end position="1266"/>
    </location>
</feature>
<feature type="region of interest" description="Disordered" evidence="1">
    <location>
        <begin position="370"/>
        <end position="390"/>
    </location>
</feature>
<dbReference type="Gene3D" id="3.10.200.10">
    <property type="entry name" value="Alpha carbonic anhydrase"/>
    <property type="match status" value="2"/>
</dbReference>
<dbReference type="PANTHER" id="PTHR33683">
    <property type="entry name" value="1, PUTATIVE-RELATED"/>
    <property type="match status" value="1"/>
</dbReference>
<feature type="region of interest" description="Disordered" evidence="1">
    <location>
        <begin position="873"/>
        <end position="909"/>
    </location>
</feature>
<accession>A0AAD2G0N6</accession>
<feature type="region of interest" description="Disordered" evidence="1">
    <location>
        <begin position="551"/>
        <end position="588"/>
    </location>
</feature>
<feature type="signal peptide" evidence="2">
    <location>
        <begin position="1"/>
        <end position="25"/>
    </location>
</feature>
<dbReference type="AlphaFoldDB" id="A0AAD2G0N6"/>
<dbReference type="Proteomes" id="UP001295423">
    <property type="component" value="Unassembled WGS sequence"/>
</dbReference>
<keyword evidence="5" id="KW-1185">Reference proteome</keyword>
<proteinExistence type="predicted"/>
<feature type="compositionally biased region" description="Low complexity" evidence="1">
    <location>
        <begin position="575"/>
        <end position="587"/>
    </location>
</feature>
<sequence length="1266" mass="141487">MITKNMTRATALMIVAALAAQSVNAADDFNYRKTEGRDYGPADWDEVSCNDLSTCPGWPDKHLGSVGRFKLTDWPNNCAWCPIEGNNCGQHRQSPIDLQRDRADPNSPNWKECEDWHWMHFKDGTCDWNDVEDQFVITRSGLQHKIPVKSNGDIDCKANNGERRFPKLDYSKGYQDWWFLSQTEITVPSEHVQHGKRYAAEVVLSHFYEFKHAWNHVGKVAIFLQDYEGEAPWHFLDKLICRWRREEEKARSKCNLPPAPVYKMCELYRGQTRSAEDFDSPTEQVTYPTYTPLVAPRAIPIFNYGGTPPLEVKPLQLCQGDCDFPTDCAKGLICHRRDAYESVPGCIGGEQDSTNTDYCVFDVYGEGYSRPTDAPTQNPTITPSPTLSPREPKPLQFFGSTPPADKLPLHICQGDCDFDEDCGEGLICYQRDENMPVPGCIGDDATKTDYCILDPYGDGSYTFPPTVVPSRNPSQAPFVRPTGPEKVIANLGWEPPTPIGECKGDCDEDSDCDLHMICFQRNRQFEPVPGCIGGEMDSTLTDYCIYKTMEPTQQPIQGPTTDPTDKPTPAPTNPVPTQTPSVSPTNPFKRGTIKFLGWKPAKPFLEMCEGDCDRDEDCLQGLLCFDRKVITDEVPGCDGSDFEEGLSDYCFDPRVYDIADPTAKPTETQPTKAPTKGPTPGPTKEPTKAPVAPTSEPTGPLPSASPSTRATEAPVTDGPTLDPVQRLCLVHPKCQLQGLVGYCCPSIQGDYLDCCETGAPTTAPIVSVPTRKPPTAAPVTSPTEAPVPAPTTPPASNGGQSEQSDLEFVGWSPTEKLKICQGDCDVNQDCDEGLTCYQRYNAYDPVPGCAGGEVDDSLADFCIEIGASFETSDTSFPTIAPTKGTKQPSAGPTKTPTDKPTEAPTEEPLKQDNQVVSNINCNAEKYEDLGVNFNRMCKPDSCCSIPRKSGGFCERMYTALGDEVESACYHCCAAAESAGYPKEVGPAAEDNPRIPKSIECDQVDEAFKICRRDSCCDGDMGSSFCKSQLALYPGHMESICWYCCYPSYEVDVDSRRLSAGETGLEDIEHKEGDRTSYDDQGRRVLLREENYAEGHGTEEEQQEYFEEIYSAHQRREQETPVIENYDDIFWWPYEWLLKVGSEYYFRYEGTQTTPPCINKAHWRMMKDPIRVAPHQIKELERLVAWRINDQCQADTAGKPRGDGNLDAVDVARPLQSYNELHRMVFCECQDWPSKFPQERSWCRNWKTRDPSIRFEENPYNWNQKGF</sequence>
<evidence type="ECO:0000256" key="1">
    <source>
        <dbReference type="SAM" id="MobiDB-lite"/>
    </source>
</evidence>
<evidence type="ECO:0000259" key="3">
    <source>
        <dbReference type="Pfam" id="PF00194"/>
    </source>
</evidence>
<feature type="compositionally biased region" description="Polar residues" evidence="1">
    <location>
        <begin position="374"/>
        <end position="387"/>
    </location>
</feature>
<keyword evidence="2" id="KW-0732">Signal</keyword>
<dbReference type="PANTHER" id="PTHR33683:SF46">
    <property type="entry name" value="SUSHI DOMAIN-CONTAINING PROTEIN"/>
    <property type="match status" value="1"/>
</dbReference>
<protein>
    <recommendedName>
        <fullName evidence="3">Alpha-carbonic anhydrase domain-containing protein</fullName>
    </recommendedName>
</protein>
<gene>
    <name evidence="4" type="ORF">CYCCA115_LOCUS17506</name>
</gene>
<feature type="region of interest" description="Disordered" evidence="1">
    <location>
        <begin position="660"/>
        <end position="717"/>
    </location>
</feature>
<dbReference type="Pfam" id="PF00194">
    <property type="entry name" value="Carb_anhydrase"/>
    <property type="match status" value="1"/>
</dbReference>
<reference evidence="4" key="1">
    <citation type="submission" date="2023-08" db="EMBL/GenBank/DDBJ databases">
        <authorList>
            <person name="Audoor S."/>
            <person name="Bilcke G."/>
        </authorList>
    </citation>
    <scope>NUCLEOTIDE SEQUENCE</scope>
</reference>
<dbReference type="InterPro" id="IPR001148">
    <property type="entry name" value="CA_dom"/>
</dbReference>